<gene>
    <name evidence="2" type="ORF">ABID21_002382</name>
</gene>
<evidence type="ECO:0000256" key="1">
    <source>
        <dbReference type="SAM" id="MobiDB-lite"/>
    </source>
</evidence>
<organism evidence="2 3">
    <name type="scientific">Pseudorhizobium tarimense</name>
    <dbReference type="NCBI Taxonomy" id="1079109"/>
    <lineage>
        <taxon>Bacteria</taxon>
        <taxon>Pseudomonadati</taxon>
        <taxon>Pseudomonadota</taxon>
        <taxon>Alphaproteobacteria</taxon>
        <taxon>Hyphomicrobiales</taxon>
        <taxon>Rhizobiaceae</taxon>
        <taxon>Rhizobium/Agrobacterium group</taxon>
        <taxon>Pseudorhizobium</taxon>
    </lineage>
</organism>
<dbReference type="RefSeq" id="WP_247244119.1">
    <property type="nucleotide sequence ID" value="NZ_JALJRA010000008.1"/>
</dbReference>
<reference evidence="2 3" key="1">
    <citation type="submission" date="2024-06" db="EMBL/GenBank/DDBJ databases">
        <title>Genomic Encyclopedia of Type Strains, Phase IV (KMG-IV): sequencing the most valuable type-strain genomes for metagenomic binning, comparative biology and taxonomic classification.</title>
        <authorList>
            <person name="Goeker M."/>
        </authorList>
    </citation>
    <scope>NUCLEOTIDE SEQUENCE [LARGE SCALE GENOMIC DNA]</scope>
    <source>
        <strain evidence="2 3">DSM 105042</strain>
    </source>
</reference>
<comment type="caution">
    <text evidence="2">The sequence shown here is derived from an EMBL/GenBank/DDBJ whole genome shotgun (WGS) entry which is preliminary data.</text>
</comment>
<protein>
    <submittedName>
        <fullName evidence="2">Uncharacterized protein</fullName>
    </submittedName>
</protein>
<dbReference type="Proteomes" id="UP001549031">
    <property type="component" value="Unassembled WGS sequence"/>
</dbReference>
<evidence type="ECO:0000313" key="2">
    <source>
        <dbReference type="EMBL" id="MET3586265.1"/>
    </source>
</evidence>
<evidence type="ECO:0000313" key="3">
    <source>
        <dbReference type="Proteomes" id="UP001549031"/>
    </source>
</evidence>
<dbReference type="EMBL" id="JBEPLJ010000008">
    <property type="protein sequence ID" value="MET3586265.1"/>
    <property type="molecule type" value="Genomic_DNA"/>
</dbReference>
<accession>A0ABV2H6U8</accession>
<sequence length="48" mass="5305">MSRRALIWLVAALVVVVMAFTMWPEEDENLQPPPAVGDLEDNPAEPAD</sequence>
<feature type="region of interest" description="Disordered" evidence="1">
    <location>
        <begin position="27"/>
        <end position="48"/>
    </location>
</feature>
<keyword evidence="3" id="KW-1185">Reference proteome</keyword>
<feature type="compositionally biased region" description="Acidic residues" evidence="1">
    <location>
        <begin position="38"/>
        <end position="48"/>
    </location>
</feature>
<name>A0ABV2H6U8_9HYPH</name>
<proteinExistence type="predicted"/>